<dbReference type="AlphaFoldDB" id="A0AAV5KRH9"/>
<keyword evidence="2" id="KW-1185">Reference proteome</keyword>
<protein>
    <submittedName>
        <fullName evidence="1">Uncharacterized protein</fullName>
    </submittedName>
</protein>
<gene>
    <name evidence="1" type="ORF">SLEP1_g36395</name>
</gene>
<dbReference type="EMBL" id="BPVZ01000074">
    <property type="protein sequence ID" value="GKV27197.1"/>
    <property type="molecule type" value="Genomic_DNA"/>
</dbReference>
<organism evidence="1 2">
    <name type="scientific">Rubroshorea leprosula</name>
    <dbReference type="NCBI Taxonomy" id="152421"/>
    <lineage>
        <taxon>Eukaryota</taxon>
        <taxon>Viridiplantae</taxon>
        <taxon>Streptophyta</taxon>
        <taxon>Embryophyta</taxon>
        <taxon>Tracheophyta</taxon>
        <taxon>Spermatophyta</taxon>
        <taxon>Magnoliopsida</taxon>
        <taxon>eudicotyledons</taxon>
        <taxon>Gunneridae</taxon>
        <taxon>Pentapetalae</taxon>
        <taxon>rosids</taxon>
        <taxon>malvids</taxon>
        <taxon>Malvales</taxon>
        <taxon>Dipterocarpaceae</taxon>
        <taxon>Rubroshorea</taxon>
    </lineage>
</organism>
<evidence type="ECO:0000313" key="2">
    <source>
        <dbReference type="Proteomes" id="UP001054252"/>
    </source>
</evidence>
<sequence>MDLTPFPNPSTCPTSLVKPNEIQAIMKDFDEPGFLGPTGFAPWWYKVYGHTREKVEL</sequence>
<name>A0AAV5KRH9_9ROSI</name>
<comment type="caution">
    <text evidence="1">The sequence shown here is derived from an EMBL/GenBank/DDBJ whole genome shotgun (WGS) entry which is preliminary data.</text>
</comment>
<evidence type="ECO:0000313" key="1">
    <source>
        <dbReference type="EMBL" id="GKV27197.1"/>
    </source>
</evidence>
<proteinExistence type="predicted"/>
<reference evidence="1 2" key="1">
    <citation type="journal article" date="2021" name="Commun. Biol.">
        <title>The genome of Shorea leprosula (Dipterocarpaceae) highlights the ecological relevance of drought in aseasonal tropical rainforests.</title>
        <authorList>
            <person name="Ng K.K.S."/>
            <person name="Kobayashi M.J."/>
            <person name="Fawcett J.A."/>
            <person name="Hatakeyama M."/>
            <person name="Paape T."/>
            <person name="Ng C.H."/>
            <person name="Ang C.C."/>
            <person name="Tnah L.H."/>
            <person name="Lee C.T."/>
            <person name="Nishiyama T."/>
            <person name="Sese J."/>
            <person name="O'Brien M.J."/>
            <person name="Copetti D."/>
            <person name="Mohd Noor M.I."/>
            <person name="Ong R.C."/>
            <person name="Putra M."/>
            <person name="Sireger I.Z."/>
            <person name="Indrioko S."/>
            <person name="Kosugi Y."/>
            <person name="Izuno A."/>
            <person name="Isagi Y."/>
            <person name="Lee S.L."/>
            <person name="Shimizu K.K."/>
        </authorList>
    </citation>
    <scope>NUCLEOTIDE SEQUENCE [LARGE SCALE GENOMIC DNA]</scope>
    <source>
        <strain evidence="1">214</strain>
    </source>
</reference>
<dbReference type="Proteomes" id="UP001054252">
    <property type="component" value="Unassembled WGS sequence"/>
</dbReference>
<accession>A0AAV5KRH9</accession>